<evidence type="ECO:0000256" key="3">
    <source>
        <dbReference type="ARBA" id="ARBA00022676"/>
    </source>
</evidence>
<dbReference type="Pfam" id="PF13231">
    <property type="entry name" value="PMT_2"/>
    <property type="match status" value="1"/>
</dbReference>
<gene>
    <name evidence="10" type="ORF">A2W14_02845</name>
</gene>
<reference evidence="10 11" key="1">
    <citation type="journal article" date="2016" name="Nat. Commun.">
        <title>Thousands of microbial genomes shed light on interconnected biogeochemical processes in an aquifer system.</title>
        <authorList>
            <person name="Anantharaman K."/>
            <person name="Brown C.T."/>
            <person name="Hug L.A."/>
            <person name="Sharon I."/>
            <person name="Castelle C.J."/>
            <person name="Probst A.J."/>
            <person name="Thomas B.C."/>
            <person name="Singh A."/>
            <person name="Wilkins M.J."/>
            <person name="Karaoz U."/>
            <person name="Brodie E.L."/>
            <person name="Williams K.H."/>
            <person name="Hubbard S.S."/>
            <person name="Banfield J.F."/>
        </authorList>
    </citation>
    <scope>NUCLEOTIDE SEQUENCE [LARGE SCALE GENOMIC DNA]</scope>
</reference>
<evidence type="ECO:0000256" key="7">
    <source>
        <dbReference type="ARBA" id="ARBA00023136"/>
    </source>
</evidence>
<dbReference type="PANTHER" id="PTHR33908:SF11">
    <property type="entry name" value="MEMBRANE PROTEIN"/>
    <property type="match status" value="1"/>
</dbReference>
<feature type="transmembrane region" description="Helical" evidence="8">
    <location>
        <begin position="6"/>
        <end position="22"/>
    </location>
</feature>
<protein>
    <recommendedName>
        <fullName evidence="9">Glycosyltransferase RgtA/B/C/D-like domain-containing protein</fullName>
    </recommendedName>
</protein>
<dbReference type="AlphaFoldDB" id="A0A1F5YTK3"/>
<feature type="domain" description="Glycosyltransferase RgtA/B/C/D-like" evidence="9">
    <location>
        <begin position="58"/>
        <end position="185"/>
    </location>
</feature>
<sequence length="462" mass="53973">MFLVLIPVLAIYLFHFLFFWIFPSTDSIFYWLFANFIKTGSYFAPHPYYYLVPSTMEPPLYSVFIFLADSFSRADIVIHFVQLAGIVVSGFLIYKIFKFYFSRRISVGAMVLFLLTPGHMIYSSNLVAEPLAVFFITLYLYILHLIINLKKNYLWPWLFIFAAIISLHRYNLLVFFLIAVFLFLKSKVEKDPPTLPATARRSGWAGLLAGLTILAVWILINNRINGSWGLSNAEGKHLYNRILHFDRILPPQTHPAFIRFRKLAGERDDYFKPWWFYEEALIASTGSETEAAKVMQEFALAALQTHPLKYLWNTAGFFIFAHNTNPTYSDPLYIYSGNMKNNCQGMGNIRFCQPIIKTGINTVIWDNLVGVINFFYLYFAKYINYLILFPAIIYSLIQKDRYFRFLSVLYVMSILFFVLAEAPLPRYTYIFSSLAGMISYFALGKLVNWIYKHYDIRKRNKI</sequence>
<dbReference type="InterPro" id="IPR038731">
    <property type="entry name" value="RgtA/B/C-like"/>
</dbReference>
<keyword evidence="3" id="KW-0328">Glycosyltransferase</keyword>
<feature type="transmembrane region" description="Helical" evidence="8">
    <location>
        <begin position="382"/>
        <end position="397"/>
    </location>
</feature>
<dbReference type="GO" id="GO:0009103">
    <property type="term" value="P:lipopolysaccharide biosynthetic process"/>
    <property type="evidence" value="ECO:0007669"/>
    <property type="project" value="UniProtKB-ARBA"/>
</dbReference>
<evidence type="ECO:0000313" key="10">
    <source>
        <dbReference type="EMBL" id="OGG03297.1"/>
    </source>
</evidence>
<feature type="transmembrane region" description="Helical" evidence="8">
    <location>
        <begin position="71"/>
        <end position="93"/>
    </location>
</feature>
<evidence type="ECO:0000256" key="6">
    <source>
        <dbReference type="ARBA" id="ARBA00022989"/>
    </source>
</evidence>
<accession>A0A1F5YTK3</accession>
<feature type="transmembrane region" description="Helical" evidence="8">
    <location>
        <begin position="426"/>
        <end position="451"/>
    </location>
</feature>
<evidence type="ECO:0000256" key="8">
    <source>
        <dbReference type="SAM" id="Phobius"/>
    </source>
</evidence>
<dbReference type="Proteomes" id="UP000176665">
    <property type="component" value="Unassembled WGS sequence"/>
</dbReference>
<evidence type="ECO:0000256" key="4">
    <source>
        <dbReference type="ARBA" id="ARBA00022679"/>
    </source>
</evidence>
<evidence type="ECO:0000256" key="1">
    <source>
        <dbReference type="ARBA" id="ARBA00004651"/>
    </source>
</evidence>
<keyword evidence="7 8" id="KW-0472">Membrane</keyword>
<evidence type="ECO:0000313" key="11">
    <source>
        <dbReference type="Proteomes" id="UP000176665"/>
    </source>
</evidence>
<dbReference type="EMBL" id="MFJA01000033">
    <property type="protein sequence ID" value="OGG03297.1"/>
    <property type="molecule type" value="Genomic_DNA"/>
</dbReference>
<evidence type="ECO:0000259" key="9">
    <source>
        <dbReference type="Pfam" id="PF13231"/>
    </source>
</evidence>
<feature type="transmembrane region" description="Helical" evidence="8">
    <location>
        <begin position="154"/>
        <end position="183"/>
    </location>
</feature>
<keyword evidence="5 8" id="KW-0812">Transmembrane</keyword>
<comment type="subcellular location">
    <subcellularLocation>
        <location evidence="1">Cell membrane</location>
        <topology evidence="1">Multi-pass membrane protein</topology>
    </subcellularLocation>
</comment>
<feature type="transmembrane region" description="Helical" evidence="8">
    <location>
        <begin position="402"/>
        <end position="420"/>
    </location>
</feature>
<feature type="transmembrane region" description="Helical" evidence="8">
    <location>
        <begin position="128"/>
        <end position="147"/>
    </location>
</feature>
<proteinExistence type="predicted"/>
<dbReference type="InterPro" id="IPR050297">
    <property type="entry name" value="LipidA_mod_glycosyltrf_83"/>
</dbReference>
<dbReference type="GO" id="GO:0016763">
    <property type="term" value="F:pentosyltransferase activity"/>
    <property type="evidence" value="ECO:0007669"/>
    <property type="project" value="TreeGrafter"/>
</dbReference>
<keyword evidence="4" id="KW-0808">Transferase</keyword>
<organism evidence="10 11">
    <name type="scientific">Candidatus Gottesmanbacteria bacterium RBG_16_37_8</name>
    <dbReference type="NCBI Taxonomy" id="1798371"/>
    <lineage>
        <taxon>Bacteria</taxon>
        <taxon>Candidatus Gottesmaniibacteriota</taxon>
    </lineage>
</organism>
<comment type="caution">
    <text evidence="10">The sequence shown here is derived from an EMBL/GenBank/DDBJ whole genome shotgun (WGS) entry which is preliminary data.</text>
</comment>
<name>A0A1F5YTK3_9BACT</name>
<evidence type="ECO:0000256" key="5">
    <source>
        <dbReference type="ARBA" id="ARBA00022692"/>
    </source>
</evidence>
<feature type="transmembrane region" description="Helical" evidence="8">
    <location>
        <begin position="105"/>
        <end position="122"/>
    </location>
</feature>
<keyword evidence="2" id="KW-1003">Cell membrane</keyword>
<feature type="transmembrane region" description="Helical" evidence="8">
    <location>
        <begin position="203"/>
        <end position="220"/>
    </location>
</feature>
<evidence type="ECO:0000256" key="2">
    <source>
        <dbReference type="ARBA" id="ARBA00022475"/>
    </source>
</evidence>
<dbReference type="GO" id="GO:0005886">
    <property type="term" value="C:plasma membrane"/>
    <property type="evidence" value="ECO:0007669"/>
    <property type="project" value="UniProtKB-SubCell"/>
</dbReference>
<keyword evidence="6 8" id="KW-1133">Transmembrane helix</keyword>
<dbReference type="STRING" id="1798371.A2W14_02845"/>
<dbReference type="PANTHER" id="PTHR33908">
    <property type="entry name" value="MANNOSYLTRANSFERASE YKCB-RELATED"/>
    <property type="match status" value="1"/>
</dbReference>